<gene>
    <name evidence="1" type="ORF">phi673_gp32</name>
</gene>
<protein>
    <submittedName>
        <fullName evidence="1">Uncharacterized protein</fullName>
    </submittedName>
</protein>
<sequence>MIIVELVLTAYVHIVLGTTGFIESVTGLYPAQQLDLVQQHYGLPSSYGVMDTLGAVLS</sequence>
<accession>A0A2H4PIX1</accession>
<reference evidence="1 2" key="1">
    <citation type="submission" date="2017-10" db="EMBL/GenBank/DDBJ databases">
        <title>Complete nucleotide sequences and annotations of phi673 and phi674, two new lytic phages of Corynebacterium glutamicum ATCC 13032.</title>
        <authorList>
            <person name="Yomantas Y.A.V."/>
            <person name="Abalakina E.G."/>
            <person name="Lobanova J.S."/>
            <person name="Mamontov V.A."/>
            <person name="Stoynova N.V."/>
            <person name="Mashko S.V."/>
        </authorList>
    </citation>
    <scope>NUCLEOTIDE SEQUENCE [LARGE SCALE GENOMIC DNA]</scope>
</reference>
<keyword evidence="2" id="KW-1185">Reference proteome</keyword>
<dbReference type="Proteomes" id="UP000241893">
    <property type="component" value="Segment"/>
</dbReference>
<evidence type="ECO:0000313" key="2">
    <source>
        <dbReference type="Proteomes" id="UP000241893"/>
    </source>
</evidence>
<name>A0A2H4PIX1_9CAUD</name>
<proteinExistence type="predicted"/>
<evidence type="ECO:0000313" key="1">
    <source>
        <dbReference type="EMBL" id="ATW62894.1"/>
    </source>
</evidence>
<dbReference type="EMBL" id="MG324353">
    <property type="protein sequence ID" value="ATW62894.1"/>
    <property type="molecule type" value="Genomic_DNA"/>
</dbReference>
<organism evidence="1 2">
    <name type="scientific">Corynebacterium phage phi673</name>
    <dbReference type="NCBI Taxonomy" id="2052821"/>
    <lineage>
        <taxon>Viruses</taxon>
        <taxon>Duplodnaviria</taxon>
        <taxon>Heunggongvirae</taxon>
        <taxon>Uroviricota</taxon>
        <taxon>Caudoviricetes</taxon>
        <taxon>Ikedavirus</taxon>
        <taxon>Ikedavirus phi673</taxon>
    </lineage>
</organism>
<dbReference type="OrthoDB" id="37047at10239"/>